<organism evidence="2 3">
    <name type="scientific">Opisthorchis felineus</name>
    <dbReference type="NCBI Taxonomy" id="147828"/>
    <lineage>
        <taxon>Eukaryota</taxon>
        <taxon>Metazoa</taxon>
        <taxon>Spiralia</taxon>
        <taxon>Lophotrochozoa</taxon>
        <taxon>Platyhelminthes</taxon>
        <taxon>Trematoda</taxon>
        <taxon>Digenea</taxon>
        <taxon>Opisthorchiida</taxon>
        <taxon>Opisthorchiata</taxon>
        <taxon>Opisthorchiidae</taxon>
        <taxon>Opisthorchis</taxon>
    </lineage>
</organism>
<dbReference type="PANTHER" id="PTHR14343">
    <property type="entry name" value="VWFA DOMAIN-CONTAINING PROTEIN"/>
    <property type="match status" value="1"/>
</dbReference>
<feature type="compositionally biased region" description="Polar residues" evidence="1">
    <location>
        <begin position="619"/>
        <end position="631"/>
    </location>
</feature>
<dbReference type="EMBL" id="SJOL01006390">
    <property type="protein sequence ID" value="TGZ67948.1"/>
    <property type="molecule type" value="Genomic_DNA"/>
</dbReference>
<protein>
    <submittedName>
        <fullName evidence="2">Uncharacterized protein</fullName>
    </submittedName>
</protein>
<accession>A0A4S2M250</accession>
<reference evidence="2 3" key="1">
    <citation type="journal article" date="2019" name="BMC Genomics">
        <title>New insights from Opisthorchis felineus genome: update on genomics of the epidemiologically important liver flukes.</title>
        <authorList>
            <person name="Ershov N.I."/>
            <person name="Mordvinov V.A."/>
            <person name="Prokhortchouk E.B."/>
            <person name="Pakharukova M.Y."/>
            <person name="Gunbin K.V."/>
            <person name="Ustyantsev K."/>
            <person name="Genaev M.A."/>
            <person name="Blinov A.G."/>
            <person name="Mazur A."/>
            <person name="Boulygina E."/>
            <person name="Tsygankova S."/>
            <person name="Khrameeva E."/>
            <person name="Chekanov N."/>
            <person name="Fan G."/>
            <person name="Xiao A."/>
            <person name="Zhang H."/>
            <person name="Xu X."/>
            <person name="Yang H."/>
            <person name="Solovyev V."/>
            <person name="Lee S.M."/>
            <person name="Liu X."/>
            <person name="Afonnikov D.A."/>
            <person name="Skryabin K.G."/>
        </authorList>
    </citation>
    <scope>NUCLEOTIDE SEQUENCE [LARGE SCALE GENOMIC DNA]</scope>
    <source>
        <strain evidence="2">AK-0245</strain>
        <tissue evidence="2">Whole organism</tissue>
    </source>
</reference>
<proteinExistence type="predicted"/>
<dbReference type="Proteomes" id="UP000308267">
    <property type="component" value="Unassembled WGS sequence"/>
</dbReference>
<feature type="region of interest" description="Disordered" evidence="1">
    <location>
        <begin position="619"/>
        <end position="651"/>
    </location>
</feature>
<comment type="caution">
    <text evidence="2">The sequence shown here is derived from an EMBL/GenBank/DDBJ whole genome shotgun (WGS) entry which is preliminary data.</text>
</comment>
<feature type="region of interest" description="Disordered" evidence="1">
    <location>
        <begin position="254"/>
        <end position="275"/>
    </location>
</feature>
<dbReference type="OrthoDB" id="6241467at2759"/>
<name>A0A4S2M250_OPIFE</name>
<feature type="compositionally biased region" description="Basic and acidic residues" evidence="1">
    <location>
        <begin position="254"/>
        <end position="266"/>
    </location>
</feature>
<gene>
    <name evidence="2" type="ORF">CRM22_004507</name>
</gene>
<sequence length="841" mass="95400">MKGLGSGLTLFGRVEGNNVVFCIDRSGSINKYWDVVCTHLMEHIRLLEARRKQMRFNVIVFDDHVECFRSRLIRFSPHIIFELRKWLQNMVHASTSYLLPAIMAAFTQPFVEAVYMVTAGTSALEGPELFHHLPVLCNSRPLHSKLLVENNNLHMKVLRLMAKLTAYSCCANSSLCLVNVQFRGVFVSVNPSKWSPVIPSHLFGKPNDCLQHIVRSWISWNTRIPEASGISEEEQGKKAVFSEFSSTTETKCEHVEHQPSNKEKPPVCHQSVQSSVTNETDIVKKDITKDADNSFGTMIKPDLSPSGQIYNTNTPQIRQWYERDTYSAPEYLQGGSENRVMEVSRYRAARSFMSGHTGLDQLSDNPEWAPSAGLLLLGRCVLAPNQNDCGKLYLGTVISEVNESTFLVNFGHPNEKSFYSEYIQEIHVMDILSYLDLHRHELRKGDSVLVPQSALEQYDKIAYEPGSSPYYLEPFYMAIVEDGYERRCAKKDLLKSEMCLSVRIMPDVNTFGDCEKFSTEQLYKVRPNAAVWIPSWLITKVSQKRQSSVPAKNLPDDLKRDAMEFTPTNALRCDALPIKPFYSLLPHAHGDTTLNPMKAAYTTEQIEEMAKNIQSTGNKTFNESIPLSLSSGDDGEQDQPPGVVEGSLSNYEDTEGRRIHREFCNAFKSVDGTSEVKMKSIDWLGSKRRQSQKPERPHWKYWGHKPIPDLLDPPSHEPYRDNPDRRYATIATNIASGPDVHSSSVSLRPTQPLNYRDSTRIHLALRESSTCPADSRSERQRSTPSVRYITEPRPLRTVSAAVPGHANNKIVWPKLDSVGLAMHDYHRERILLQLKNQQKHG</sequence>
<dbReference type="EMBL" id="SJOL01006390">
    <property type="protein sequence ID" value="TGZ67947.1"/>
    <property type="molecule type" value="Genomic_DNA"/>
</dbReference>
<evidence type="ECO:0000256" key="1">
    <source>
        <dbReference type="SAM" id="MobiDB-lite"/>
    </source>
</evidence>
<dbReference type="SUPFAM" id="SSF53300">
    <property type="entry name" value="vWA-like"/>
    <property type="match status" value="1"/>
</dbReference>
<dbReference type="PANTHER" id="PTHR14343:SF5">
    <property type="entry name" value="DUF4537 DOMAIN-CONTAINING PROTEIN"/>
    <property type="match status" value="1"/>
</dbReference>
<dbReference type="AlphaFoldDB" id="A0A4S2M250"/>
<evidence type="ECO:0000313" key="3">
    <source>
        <dbReference type="Proteomes" id="UP000308267"/>
    </source>
</evidence>
<keyword evidence="3" id="KW-1185">Reference proteome</keyword>
<evidence type="ECO:0000313" key="2">
    <source>
        <dbReference type="EMBL" id="TGZ67948.1"/>
    </source>
</evidence>
<dbReference type="InterPro" id="IPR036465">
    <property type="entry name" value="vWFA_dom_sf"/>
</dbReference>